<dbReference type="PANTHER" id="PTHR33841:SF1">
    <property type="entry name" value="DNA METHYLTRANSFERASE A"/>
    <property type="match status" value="1"/>
</dbReference>
<proteinExistence type="predicted"/>
<dbReference type="EC" id="2.1.1.72" evidence="1"/>
<dbReference type="InterPro" id="IPR011639">
    <property type="entry name" value="MethylTrfase_TaqI-like_dom"/>
</dbReference>
<dbReference type="GO" id="GO:0003676">
    <property type="term" value="F:nucleic acid binding"/>
    <property type="evidence" value="ECO:0007669"/>
    <property type="project" value="InterPro"/>
</dbReference>
<dbReference type="InterPro" id="IPR029063">
    <property type="entry name" value="SAM-dependent_MTases_sf"/>
</dbReference>
<dbReference type="InterPro" id="IPR050953">
    <property type="entry name" value="N4_N6_ade-DNA_methylase"/>
</dbReference>
<protein>
    <recommendedName>
        <fullName evidence="1">site-specific DNA-methyltransferase (adenine-specific)</fullName>
        <ecNumber evidence="1">2.1.1.72</ecNumber>
    </recommendedName>
</protein>
<evidence type="ECO:0000256" key="2">
    <source>
        <dbReference type="ARBA" id="ARBA00022603"/>
    </source>
</evidence>
<gene>
    <name evidence="8" type="ORF">IAR63_17750</name>
</gene>
<dbReference type="GO" id="GO:0006304">
    <property type="term" value="P:DNA modification"/>
    <property type="evidence" value="ECO:0007669"/>
    <property type="project" value="InterPro"/>
</dbReference>
<dbReference type="GO" id="GO:0032259">
    <property type="term" value="P:methylation"/>
    <property type="evidence" value="ECO:0007669"/>
    <property type="project" value="UniProtKB-KW"/>
</dbReference>
<comment type="catalytic activity">
    <reaction evidence="5">
        <text>a 2'-deoxyadenosine in DNA + S-adenosyl-L-methionine = an N(6)-methyl-2'-deoxyadenosine in DNA + S-adenosyl-L-homocysteine + H(+)</text>
        <dbReference type="Rhea" id="RHEA:15197"/>
        <dbReference type="Rhea" id="RHEA-COMP:12418"/>
        <dbReference type="Rhea" id="RHEA-COMP:12419"/>
        <dbReference type="ChEBI" id="CHEBI:15378"/>
        <dbReference type="ChEBI" id="CHEBI:57856"/>
        <dbReference type="ChEBI" id="CHEBI:59789"/>
        <dbReference type="ChEBI" id="CHEBI:90615"/>
        <dbReference type="ChEBI" id="CHEBI:90616"/>
        <dbReference type="EC" id="2.1.1.72"/>
    </reaction>
</comment>
<dbReference type="Pfam" id="PF07669">
    <property type="entry name" value="Eco57I"/>
    <property type="match status" value="1"/>
</dbReference>
<dbReference type="SUPFAM" id="SSF53335">
    <property type="entry name" value="S-adenosyl-L-methionine-dependent methyltransferases"/>
    <property type="match status" value="1"/>
</dbReference>
<evidence type="ECO:0000256" key="1">
    <source>
        <dbReference type="ARBA" id="ARBA00011900"/>
    </source>
</evidence>
<dbReference type="GO" id="GO:0009007">
    <property type="term" value="F:site-specific DNA-methyltransferase (adenine-specific) activity"/>
    <property type="evidence" value="ECO:0007669"/>
    <property type="project" value="UniProtKB-EC"/>
</dbReference>
<dbReference type="InterPro" id="IPR002052">
    <property type="entry name" value="DNA_methylase_N6_adenine_CS"/>
</dbReference>
<evidence type="ECO:0000256" key="3">
    <source>
        <dbReference type="ARBA" id="ARBA00022679"/>
    </source>
</evidence>
<dbReference type="PANTHER" id="PTHR33841">
    <property type="entry name" value="DNA METHYLTRANSFERASE YEEA-RELATED"/>
    <property type="match status" value="1"/>
</dbReference>
<keyword evidence="9" id="KW-1185">Reference proteome</keyword>
<reference evidence="8 9" key="1">
    <citation type="submission" date="2020-08" db="EMBL/GenBank/DDBJ databases">
        <title>Complete genome sequence of Raphidiopsis curvispora isolated from drinking water reservoir in South Korea.</title>
        <authorList>
            <person name="Jeong J."/>
        </authorList>
    </citation>
    <scope>NUCLEOTIDE SEQUENCE [LARGE SCALE GENOMIC DNA]</scope>
    <source>
        <strain evidence="8 9">GIHE-G1</strain>
        <plasmid evidence="8 9">p-r.curvispora1</plasmid>
    </source>
</reference>
<keyword evidence="2 8" id="KW-0489">Methyltransferase</keyword>
<keyword evidence="4" id="KW-0949">S-adenosyl-L-methionine</keyword>
<keyword evidence="3" id="KW-0808">Transferase</keyword>
<dbReference type="Gene3D" id="3.40.50.150">
    <property type="entry name" value="Vaccinia Virus protein VP39"/>
    <property type="match status" value="2"/>
</dbReference>
<evidence type="ECO:0000313" key="9">
    <source>
        <dbReference type="Proteomes" id="UP000516013"/>
    </source>
</evidence>
<evidence type="ECO:0000256" key="5">
    <source>
        <dbReference type="ARBA" id="ARBA00047942"/>
    </source>
</evidence>
<organism evidence="8 9">
    <name type="scientific">Cylindrospermopsis curvispora GIHE-G1</name>
    <dbReference type="NCBI Taxonomy" id="2666332"/>
    <lineage>
        <taxon>Bacteria</taxon>
        <taxon>Bacillati</taxon>
        <taxon>Cyanobacteriota</taxon>
        <taxon>Cyanophyceae</taxon>
        <taxon>Nostocales</taxon>
        <taxon>Aphanizomenonaceae</taxon>
        <taxon>Cylindrospermopsis</taxon>
    </lineage>
</organism>
<evidence type="ECO:0000313" key="8">
    <source>
        <dbReference type="EMBL" id="QNP31433.1"/>
    </source>
</evidence>
<keyword evidence="8" id="KW-0614">Plasmid</keyword>
<evidence type="ECO:0000256" key="4">
    <source>
        <dbReference type="ARBA" id="ARBA00022691"/>
    </source>
</evidence>
<dbReference type="Proteomes" id="UP000516013">
    <property type="component" value="Plasmid p-r.curvispora1"/>
</dbReference>
<feature type="domain" description="Type II methyltransferase M.TaqI-like" evidence="7">
    <location>
        <begin position="666"/>
        <end position="1002"/>
    </location>
</feature>
<sequence>MALVGISIENEFYAPYYVDTLLSKDVDVKSKETEEKPAYELLEKIQQEYFQVRNRVERTTNQQEKYELQSDLIRKLLSILGYEYKIDFKLLDDDRILPIVAEVKKNSGEPYVWILSAFNLGIETSDILSLEINQEQINEINSTYLLNSKVQKGKKSSREPQVVQGNLEELLNDAIFAQNAPPKWVILINMEQIVLIDRYKWNASRLIRFDLAKLLEERDKKSLMVTANLLHRESIVLKDGTCLLDIIEEKSYRHSYSISENLKFALREAIEILGNEAIYYWQKSGKRVFDNQKQKEQGVVEIDPQQLKKECLRWIYRLLFLFYIEARPDLGYIPMGSDVYRQGYSLEALRDVELAKLTEEDEENYYLDWSIRLLFELLWSGYPLDKQKQLTTENPSLADTPIHKTFRLPSLQSHLFDPKNTEMLNEVKFRNVALQKIIRLMSLSTQEGKRGRISYAQLGVNQLGEVYEGLLSLSAFLAQEDLYEVQPWNKKESGDESEEQEEEDLETNEKRNVPQGKTVKAKENLKQDLEVAYFIPEHRMDEFKQEELVIDWEKGEFRKHAKGKFLFRLAGRDREKSASYYTPQSLTKCLVKYALKELLEGKQADDILELTICEPAMGSAAFLNEVIDQLAETYLERKQKEKGELISHEQAMREQQKIKMLLADRNVFGIDKNPIAMELAEVSLWLNCIYASEADKDNIFIPWFGFQLQCGNSLIGARRQIYYLNNITEKKKSKSSKNTKWYEQEPEQLSLGKNLPKGGIFHFLLGDPGMANYTDKIIKKMSGENLKKIDNWRKEFCQELTDEQGSYAHTLSERIDKLWHHYAQELKRIRKRTTDSLNIWGQEEEKKQEIALEKKDKIHDQEKLAEGIENATSYRRLKLVMDYWCALWFWPIEKAEELPDREQFFCDLAIILGETEMLLDSNRQLSLFPETQTPQEGEEFINQWGFVNLNKLKQKNIRLQIVDEVVNNQRFFHWELEFADIFWERGGFDLILGNPPWIKMEWKEGGILGDYDPRIAIRNLSASELAKKREELFDRHPGLRAAYIQEYQEISGTKNFLNAEQNYPLLKGSQTNLFKCFLPQGWRYTREGGVSAFLHPEGVYDDPKGGRLRRAIYQRLRYHFQFVNVKKLFQEVMIWVTYSINIYSSKKANTLFESISNLYISKTVDECLEHDGKGEVKGIKDESDKWNVQGHKERIITVNRERLNLFAQLYDEGGTPGEEARLPTLHSQQLMGVLEKFAAQERRLGDLQGEYFALEMWHETNSQKDQTIKRNTQFAQGAEQLILSGPHFFVGNPLNKTPRKVCRLSSDYDVIDLTQIPPDYLPRTNYVPDCTPRDYLDRTPRVPWGEQKPVTDFYRVAYRTMLSQSGERTLIPAIIPKQVGHIDGCFSVTFENTKHLISVTGLSSSLPYDFFIKTTGKGHFRNDLFSLLPHPNVISSLHIRTLALNCLTQYYGDLWEENWHNEYTQESWSKPQDPRLNNNFFSQLTPFWQRNNALRTDYERRQALVEIDVLAAMSLGMTLDELNTIYRVQFPVMQQKEKNTYYDMNGRIVFTVQKKGSVGVGLPRKGNPKTKSPGWEDIKDMTTGTVEVPIVNQTLSNNPANQSIIYQAPFEKCDRIENYRKAWDYFRSLD</sequence>
<dbReference type="PROSITE" id="PS00092">
    <property type="entry name" value="N6_MTASE"/>
    <property type="match status" value="1"/>
</dbReference>
<dbReference type="PRINTS" id="PR00507">
    <property type="entry name" value="N12N6MTFRASE"/>
</dbReference>
<dbReference type="EMBL" id="CP060823">
    <property type="protein sequence ID" value="QNP31433.1"/>
    <property type="molecule type" value="Genomic_DNA"/>
</dbReference>
<dbReference type="KEGG" id="ccur:IAR63_17750"/>
<dbReference type="REBASE" id="443227">
    <property type="entry name" value="CcuG1ORF17750P"/>
</dbReference>
<name>A0A7H0F5W7_9CYAN</name>
<evidence type="ECO:0000259" key="7">
    <source>
        <dbReference type="Pfam" id="PF07669"/>
    </source>
</evidence>
<feature type="compositionally biased region" description="Acidic residues" evidence="6">
    <location>
        <begin position="495"/>
        <end position="506"/>
    </location>
</feature>
<accession>A0A7H0F5W7</accession>
<dbReference type="RefSeq" id="WP_187707598.1">
    <property type="nucleotide sequence ID" value="NZ_CP060823.1"/>
</dbReference>
<evidence type="ECO:0000256" key="6">
    <source>
        <dbReference type="SAM" id="MobiDB-lite"/>
    </source>
</evidence>
<geneLocation type="plasmid" evidence="8 9">
    <name>p-r.curvispora1</name>
</geneLocation>
<feature type="region of interest" description="Disordered" evidence="6">
    <location>
        <begin position="488"/>
        <end position="519"/>
    </location>
</feature>